<proteinExistence type="predicted"/>
<sequence>MSRVEILEFKDYKKAARTLYEAFEGDDVKRYATRFLENDPVAKKNLDMALFESYVYSHLMIGKCFVIKGDDHETKDTFETVALFTTPDSPELNYLSLIKSGFAKVAWMAGSEGRRRIFKVLFAVLHDNFFKIMGPDLDRVWTLVYLASTKQARGKGNVRAMFDYVFTNYIDKDNCLTYLESSNYVNTPIYERFQFAPAADIWLGDLEHKDDKARMDVMIRGVQGKPYERLEEIRKEYNYVIPDNSKEYTGN</sequence>
<evidence type="ECO:0000313" key="2">
    <source>
        <dbReference type="Proteomes" id="UP001165120"/>
    </source>
</evidence>
<comment type="caution">
    <text evidence="1">The sequence shown here is derived from an EMBL/GenBank/DDBJ whole genome shotgun (WGS) entry which is preliminary data.</text>
</comment>
<accession>A0A9W6SYV6</accession>
<dbReference type="InterPro" id="IPR016181">
    <property type="entry name" value="Acyl_CoA_acyltransferase"/>
</dbReference>
<gene>
    <name evidence="1" type="ORF">Cboi02_000290900</name>
</gene>
<dbReference type="EMBL" id="BSXN01000932">
    <property type="protein sequence ID" value="GME70647.1"/>
    <property type="molecule type" value="Genomic_DNA"/>
</dbReference>
<protein>
    <submittedName>
        <fullName evidence="1">Unnamed protein product</fullName>
    </submittedName>
</protein>
<reference evidence="1" key="1">
    <citation type="submission" date="2023-04" db="EMBL/GenBank/DDBJ databases">
        <title>Candida boidinii NBRC 10035.</title>
        <authorList>
            <person name="Ichikawa N."/>
            <person name="Sato H."/>
            <person name="Tonouchi N."/>
        </authorList>
    </citation>
    <scope>NUCLEOTIDE SEQUENCE</scope>
    <source>
        <strain evidence="1">NBRC 10035</strain>
    </source>
</reference>
<evidence type="ECO:0000313" key="1">
    <source>
        <dbReference type="EMBL" id="GME70647.1"/>
    </source>
</evidence>
<name>A0A9W6SYV6_CANBO</name>
<dbReference type="Proteomes" id="UP001165120">
    <property type="component" value="Unassembled WGS sequence"/>
</dbReference>
<dbReference type="Gene3D" id="3.40.630.30">
    <property type="match status" value="1"/>
</dbReference>
<dbReference type="PANTHER" id="PTHR42791">
    <property type="entry name" value="GNAT FAMILY ACETYLTRANSFERASE"/>
    <property type="match status" value="1"/>
</dbReference>
<keyword evidence="2" id="KW-1185">Reference proteome</keyword>
<dbReference type="InterPro" id="IPR052523">
    <property type="entry name" value="Trichothecene_AcTrans"/>
</dbReference>
<dbReference type="PANTHER" id="PTHR42791:SF1">
    <property type="entry name" value="N-ACETYLTRANSFERASE DOMAIN-CONTAINING PROTEIN"/>
    <property type="match status" value="1"/>
</dbReference>
<dbReference type="SUPFAM" id="SSF55729">
    <property type="entry name" value="Acyl-CoA N-acyltransferases (Nat)"/>
    <property type="match status" value="1"/>
</dbReference>
<organism evidence="1 2">
    <name type="scientific">Candida boidinii</name>
    <name type="common">Yeast</name>
    <dbReference type="NCBI Taxonomy" id="5477"/>
    <lineage>
        <taxon>Eukaryota</taxon>
        <taxon>Fungi</taxon>
        <taxon>Dikarya</taxon>
        <taxon>Ascomycota</taxon>
        <taxon>Saccharomycotina</taxon>
        <taxon>Pichiomycetes</taxon>
        <taxon>Pichiales</taxon>
        <taxon>Pichiaceae</taxon>
        <taxon>Ogataea</taxon>
        <taxon>Ogataea/Candida clade</taxon>
    </lineage>
</organism>
<dbReference type="AlphaFoldDB" id="A0A9W6SYV6"/>